<organism evidence="2 3">
    <name type="scientific">Acidovorax kalamii</name>
    <dbReference type="NCBI Taxonomy" id="2004485"/>
    <lineage>
        <taxon>Bacteria</taxon>
        <taxon>Pseudomonadati</taxon>
        <taxon>Pseudomonadota</taxon>
        <taxon>Betaproteobacteria</taxon>
        <taxon>Burkholderiales</taxon>
        <taxon>Comamonadaceae</taxon>
        <taxon>Acidovorax</taxon>
    </lineage>
</organism>
<evidence type="ECO:0000313" key="2">
    <source>
        <dbReference type="EMBL" id="OYD48622.1"/>
    </source>
</evidence>
<dbReference type="EMBL" id="NOIG01000011">
    <property type="protein sequence ID" value="OYD48622.1"/>
    <property type="molecule type" value="Genomic_DNA"/>
</dbReference>
<keyword evidence="3" id="KW-1185">Reference proteome</keyword>
<sequence length="144" mass="15862">MTAFVLDASVTAAWLLPDTASEHTRRLYTLIRRDEVEPQAPNLWQWECSNLISSGVHSGRIPSASVEGLWGVLEAIRHRVELHDLAPAQHKAVMDVALDTGLPTFDAAYLWLARSLRLPLATFDPQQIAAAQRSGVPLLDLSSL</sequence>
<dbReference type="CDD" id="cd09873">
    <property type="entry name" value="PIN_Pae0151-like"/>
    <property type="match status" value="1"/>
</dbReference>
<dbReference type="Proteomes" id="UP000215441">
    <property type="component" value="Unassembled WGS sequence"/>
</dbReference>
<dbReference type="GO" id="GO:0003677">
    <property type="term" value="F:DNA binding"/>
    <property type="evidence" value="ECO:0007669"/>
    <property type="project" value="UniProtKB-KW"/>
</dbReference>
<dbReference type="PANTHER" id="PTHR35901:SF1">
    <property type="entry name" value="EXONUCLEASE VAPC9"/>
    <property type="match status" value="1"/>
</dbReference>
<dbReference type="InterPro" id="IPR029060">
    <property type="entry name" value="PIN-like_dom_sf"/>
</dbReference>
<name>A0A235EHV9_9BURK</name>
<reference evidence="2 3" key="1">
    <citation type="submission" date="2017-07" db="EMBL/GenBank/DDBJ databases">
        <title>Acidovorax KNDSW TSA 6 genome sequence and assembly.</title>
        <authorList>
            <person name="Mayilraj S."/>
        </authorList>
    </citation>
    <scope>NUCLEOTIDE SEQUENCE [LARGE SCALE GENOMIC DNA]</scope>
    <source>
        <strain evidence="2 3">KNDSW-TSA6</strain>
    </source>
</reference>
<dbReference type="OrthoDB" id="328160at2"/>
<comment type="caution">
    <text evidence="2">The sequence shown here is derived from an EMBL/GenBank/DDBJ whole genome shotgun (WGS) entry which is preliminary data.</text>
</comment>
<evidence type="ECO:0000313" key="3">
    <source>
        <dbReference type="Proteomes" id="UP000215441"/>
    </source>
</evidence>
<proteinExistence type="predicted"/>
<evidence type="ECO:0000256" key="1">
    <source>
        <dbReference type="ARBA" id="ARBA00022842"/>
    </source>
</evidence>
<dbReference type="InterPro" id="IPR051619">
    <property type="entry name" value="TypeII_TA_RNase_PINc/VapC"/>
</dbReference>
<dbReference type="RefSeq" id="WP_094290861.1">
    <property type="nucleotide sequence ID" value="NZ_NOIG01000011.1"/>
</dbReference>
<gene>
    <name evidence="2" type="ORF">CBY09_17445</name>
</gene>
<dbReference type="Gene3D" id="3.40.50.1010">
    <property type="entry name" value="5'-nuclease"/>
    <property type="match status" value="1"/>
</dbReference>
<dbReference type="InterPro" id="IPR044153">
    <property type="entry name" value="PIN_Pae0151-like"/>
</dbReference>
<dbReference type="PANTHER" id="PTHR35901">
    <property type="entry name" value="RIBONUCLEASE VAPC3"/>
    <property type="match status" value="1"/>
</dbReference>
<dbReference type="AlphaFoldDB" id="A0A235EHV9"/>
<dbReference type="SUPFAM" id="SSF88723">
    <property type="entry name" value="PIN domain-like"/>
    <property type="match status" value="1"/>
</dbReference>
<keyword evidence="2" id="KW-0238">DNA-binding</keyword>
<protein>
    <submittedName>
        <fullName evidence="2">DNA-binding protein</fullName>
    </submittedName>
</protein>
<keyword evidence="1" id="KW-0460">Magnesium</keyword>
<accession>A0A235EHV9</accession>